<name>A0A6M5YNA2_9BACT</name>
<accession>A0A6M5YNA2</accession>
<dbReference type="AlphaFoldDB" id="A0A6M5YNA2"/>
<gene>
    <name evidence="7" type="ORF">FTUN_2340</name>
</gene>
<proteinExistence type="predicted"/>
<dbReference type="PROSITE" id="PS50011">
    <property type="entry name" value="PROTEIN_KINASE_DOM"/>
    <property type="match status" value="1"/>
</dbReference>
<dbReference type="Pfam" id="PF00069">
    <property type="entry name" value="Pkinase"/>
    <property type="match status" value="1"/>
</dbReference>
<dbReference type="InterPro" id="IPR000719">
    <property type="entry name" value="Prot_kinase_dom"/>
</dbReference>
<feature type="compositionally biased region" description="Low complexity" evidence="5">
    <location>
        <begin position="53"/>
        <end position="63"/>
    </location>
</feature>
<feature type="compositionally biased region" description="Polar residues" evidence="5">
    <location>
        <begin position="146"/>
        <end position="158"/>
    </location>
</feature>
<keyword evidence="4" id="KW-0067">ATP-binding</keyword>
<feature type="region of interest" description="Disordered" evidence="5">
    <location>
        <begin position="53"/>
        <end position="107"/>
    </location>
</feature>
<evidence type="ECO:0000256" key="2">
    <source>
        <dbReference type="ARBA" id="ARBA00022741"/>
    </source>
</evidence>
<dbReference type="EMBL" id="CP053452">
    <property type="protein sequence ID" value="QJW94816.1"/>
    <property type="molecule type" value="Genomic_DNA"/>
</dbReference>
<evidence type="ECO:0000313" key="7">
    <source>
        <dbReference type="EMBL" id="QJW94816.1"/>
    </source>
</evidence>
<dbReference type="SUPFAM" id="SSF56112">
    <property type="entry name" value="Protein kinase-like (PK-like)"/>
    <property type="match status" value="1"/>
</dbReference>
<organism evidence="7 8">
    <name type="scientific">Frigoriglobus tundricola</name>
    <dbReference type="NCBI Taxonomy" id="2774151"/>
    <lineage>
        <taxon>Bacteria</taxon>
        <taxon>Pseudomonadati</taxon>
        <taxon>Planctomycetota</taxon>
        <taxon>Planctomycetia</taxon>
        <taxon>Gemmatales</taxon>
        <taxon>Gemmataceae</taxon>
        <taxon>Frigoriglobus</taxon>
    </lineage>
</organism>
<keyword evidence="2" id="KW-0547">Nucleotide-binding</keyword>
<dbReference type="GO" id="GO:0005524">
    <property type="term" value="F:ATP binding"/>
    <property type="evidence" value="ECO:0007669"/>
    <property type="project" value="UniProtKB-KW"/>
</dbReference>
<evidence type="ECO:0000313" key="8">
    <source>
        <dbReference type="Proteomes" id="UP000503447"/>
    </source>
</evidence>
<evidence type="ECO:0000256" key="4">
    <source>
        <dbReference type="ARBA" id="ARBA00022840"/>
    </source>
</evidence>
<evidence type="ECO:0000256" key="1">
    <source>
        <dbReference type="ARBA" id="ARBA00022679"/>
    </source>
</evidence>
<keyword evidence="1" id="KW-0808">Transferase</keyword>
<evidence type="ECO:0000256" key="3">
    <source>
        <dbReference type="ARBA" id="ARBA00022777"/>
    </source>
</evidence>
<dbReference type="PANTHER" id="PTHR43289:SF34">
    <property type="entry name" value="SERINE_THREONINE-PROTEIN KINASE YBDM-RELATED"/>
    <property type="match status" value="1"/>
</dbReference>
<evidence type="ECO:0000259" key="6">
    <source>
        <dbReference type="PROSITE" id="PS50011"/>
    </source>
</evidence>
<reference evidence="8" key="1">
    <citation type="submission" date="2020-05" db="EMBL/GenBank/DDBJ databases">
        <title>Frigoriglobus tundricola gen. nov., sp. nov., a psychrotolerant cellulolytic planctomycete of the family Gemmataceae with two divergent copies of 16S rRNA gene.</title>
        <authorList>
            <person name="Kulichevskaya I.S."/>
            <person name="Ivanova A.A."/>
            <person name="Naumoff D.G."/>
            <person name="Beletsky A.V."/>
            <person name="Rijpstra W.I.C."/>
            <person name="Sinninghe Damste J.S."/>
            <person name="Mardanov A.V."/>
            <person name="Ravin N.V."/>
            <person name="Dedysh S.N."/>
        </authorList>
    </citation>
    <scope>NUCLEOTIDE SEQUENCE [LARGE SCALE GENOMIC DNA]</scope>
    <source>
        <strain evidence="8">PL17</strain>
    </source>
</reference>
<keyword evidence="8" id="KW-1185">Reference proteome</keyword>
<feature type="domain" description="Protein kinase" evidence="6">
    <location>
        <begin position="104"/>
        <end position="376"/>
    </location>
</feature>
<sequence>MPGPSIPSDDDLHQFLLGALPEERVERVRAWLDAAPAHAERLAGLAAPDEFAARGGARPRAAAGGRGRARRPRRGRRAPGRGRGKRLSPNATPARGPRARSPVRTVGPRRAWGSTAWCVRSAAAAWVWFWRWPTTRSAAGRRPRCSTRTWSGNRTPSPGSCAKRARAAAVAHENVVPIWHFGTESGAPYIVMPLLKGESLDTHLKRAGALAAAEVVRIGREIAAGLGAAHAGGLVHRDMKPANVWLDEGTGRAIVLDFGLARLRDGTDALTESGALQGTPAFMAPEVLDGHPADARSDLFALGAILYQCATGRRAFPGATITAILKAVGTLDPDPPTAVNPLVPADLSALVMKLLAKNPAERVASAAAVGAALDALSAPRARGYTKTWIEPPAPKPRPVPRRPALVAAGVGLVALIAVGGWLGTRSRPTEVAQEPPKPEPAPVRYRGKVDVFVERVRDGKPRELRLDEPGALPLTANDRFRIRGEVDPPAYVYLVWVDPDHDVTAVYPWNPEADRWQGTRPATEEPTGKVRLPRDGWWRAPTAKPGVATMVLFARPTPLDVPDEVLERWFKELPELPLPPGGDGSAVWFDDYAAVTTDPARLRGFVRDETNDPFERWQGQLRKSLSGRAGFETAVSFARTGRK</sequence>
<dbReference type="InterPro" id="IPR011009">
    <property type="entry name" value="Kinase-like_dom_sf"/>
</dbReference>
<feature type="region of interest" description="Disordered" evidence="5">
    <location>
        <begin position="140"/>
        <end position="160"/>
    </location>
</feature>
<dbReference type="SMART" id="SM00220">
    <property type="entry name" value="S_TKc"/>
    <property type="match status" value="1"/>
</dbReference>
<dbReference type="PANTHER" id="PTHR43289">
    <property type="entry name" value="MITOGEN-ACTIVATED PROTEIN KINASE KINASE KINASE 20-RELATED"/>
    <property type="match status" value="1"/>
</dbReference>
<keyword evidence="3" id="KW-0418">Kinase</keyword>
<evidence type="ECO:0000256" key="5">
    <source>
        <dbReference type="SAM" id="MobiDB-lite"/>
    </source>
</evidence>
<feature type="compositionally biased region" description="Basic residues" evidence="5">
    <location>
        <begin position="67"/>
        <end position="86"/>
    </location>
</feature>
<protein>
    <recommendedName>
        <fullName evidence="6">Protein kinase domain-containing protein</fullName>
    </recommendedName>
</protein>
<dbReference type="GO" id="GO:0004674">
    <property type="term" value="F:protein serine/threonine kinase activity"/>
    <property type="evidence" value="ECO:0007669"/>
    <property type="project" value="TreeGrafter"/>
</dbReference>
<dbReference type="KEGG" id="ftj:FTUN_2340"/>
<dbReference type="CDD" id="cd14014">
    <property type="entry name" value="STKc_PknB_like"/>
    <property type="match status" value="1"/>
</dbReference>
<dbReference type="Gene3D" id="1.10.510.10">
    <property type="entry name" value="Transferase(Phosphotransferase) domain 1"/>
    <property type="match status" value="1"/>
</dbReference>
<dbReference type="Proteomes" id="UP000503447">
    <property type="component" value="Chromosome"/>
</dbReference>